<name>A0A0S4QYG6_9ACTN</name>
<dbReference type="InterPro" id="IPR016181">
    <property type="entry name" value="Acyl_CoA_acyltransferase"/>
</dbReference>
<dbReference type="InterPro" id="IPR000182">
    <property type="entry name" value="GNAT_dom"/>
</dbReference>
<keyword evidence="3" id="KW-1185">Reference proteome</keyword>
<dbReference type="Pfam" id="PF00583">
    <property type="entry name" value="Acetyltransf_1"/>
    <property type="match status" value="1"/>
</dbReference>
<evidence type="ECO:0000259" key="1">
    <source>
        <dbReference type="PROSITE" id="PS51186"/>
    </source>
</evidence>
<dbReference type="CDD" id="cd04301">
    <property type="entry name" value="NAT_SF"/>
    <property type="match status" value="1"/>
</dbReference>
<evidence type="ECO:0000313" key="3">
    <source>
        <dbReference type="Proteomes" id="UP000198802"/>
    </source>
</evidence>
<evidence type="ECO:0000313" key="2">
    <source>
        <dbReference type="EMBL" id="CUU59800.1"/>
    </source>
</evidence>
<accession>A0A0S4QYG6</accession>
<dbReference type="PROSITE" id="PS51186">
    <property type="entry name" value="GNAT"/>
    <property type="match status" value="1"/>
</dbReference>
<dbReference type="GO" id="GO:0016747">
    <property type="term" value="F:acyltransferase activity, transferring groups other than amino-acyl groups"/>
    <property type="evidence" value="ECO:0007669"/>
    <property type="project" value="InterPro"/>
</dbReference>
<organism evidence="2 3">
    <name type="scientific">Parafrankia irregularis</name>
    <dbReference type="NCBI Taxonomy" id="795642"/>
    <lineage>
        <taxon>Bacteria</taxon>
        <taxon>Bacillati</taxon>
        <taxon>Actinomycetota</taxon>
        <taxon>Actinomycetes</taxon>
        <taxon>Frankiales</taxon>
        <taxon>Frankiaceae</taxon>
        <taxon>Parafrankia</taxon>
    </lineage>
</organism>
<dbReference type="Proteomes" id="UP000198802">
    <property type="component" value="Unassembled WGS sequence"/>
</dbReference>
<feature type="domain" description="N-acetyltransferase" evidence="1">
    <location>
        <begin position="11"/>
        <end position="179"/>
    </location>
</feature>
<protein>
    <submittedName>
        <fullName evidence="2">Acetyltransferase (GNAT) family protein</fullName>
    </submittedName>
</protein>
<dbReference type="RefSeq" id="WP_165615867.1">
    <property type="nucleotide sequence ID" value="NZ_FAOZ01000032.1"/>
</dbReference>
<dbReference type="AlphaFoldDB" id="A0A0S4QYG6"/>
<sequence length="183" mass="20274">MTKVLVVAPGAGTRAYSDEIWALLRKVDHEFVPPLSARESTVTKALSGSAGSDAGPRVYLEGVLDQYVVCAWAGGRFSGLLSFRVHHHDDLVRDFSPCTYISTIAVDPQERQKGLASELYRALHTLPAQLHSPYLVTRTWSSNDKNIPILEHFGYQEIVRLPDHRGQGIDTLYYARPAPMAQG</sequence>
<dbReference type="EMBL" id="FAOZ01000032">
    <property type="protein sequence ID" value="CUU59800.1"/>
    <property type="molecule type" value="Genomic_DNA"/>
</dbReference>
<keyword evidence="2" id="KW-0808">Transferase</keyword>
<dbReference type="SUPFAM" id="SSF55729">
    <property type="entry name" value="Acyl-CoA N-acyltransferases (Nat)"/>
    <property type="match status" value="1"/>
</dbReference>
<gene>
    <name evidence="2" type="ORF">Ga0074812_1325</name>
</gene>
<reference evidence="3" key="1">
    <citation type="submission" date="2015-11" db="EMBL/GenBank/DDBJ databases">
        <authorList>
            <person name="Varghese N."/>
        </authorList>
    </citation>
    <scope>NUCLEOTIDE SEQUENCE [LARGE SCALE GENOMIC DNA]</scope>
    <source>
        <strain evidence="3">DSM 45899</strain>
    </source>
</reference>
<dbReference type="Gene3D" id="3.40.630.30">
    <property type="match status" value="1"/>
</dbReference>
<proteinExistence type="predicted"/>